<reference evidence="1 2" key="1">
    <citation type="journal article" date="2022" name="Plant J.">
        <title>Chromosome-level genome of Camellia lanceoleosa provides a valuable resource for understanding genome evolution and self-incompatibility.</title>
        <authorList>
            <person name="Gong W."/>
            <person name="Xiao S."/>
            <person name="Wang L."/>
            <person name="Liao Z."/>
            <person name="Chang Y."/>
            <person name="Mo W."/>
            <person name="Hu G."/>
            <person name="Li W."/>
            <person name="Zhao G."/>
            <person name="Zhu H."/>
            <person name="Hu X."/>
            <person name="Ji K."/>
            <person name="Xiang X."/>
            <person name="Song Q."/>
            <person name="Yuan D."/>
            <person name="Jin S."/>
            <person name="Zhang L."/>
        </authorList>
    </citation>
    <scope>NUCLEOTIDE SEQUENCE [LARGE SCALE GENOMIC DNA]</scope>
    <source>
        <strain evidence="1">SQ_2022a</strain>
    </source>
</reference>
<dbReference type="Proteomes" id="UP001060215">
    <property type="component" value="Chromosome 13"/>
</dbReference>
<comment type="caution">
    <text evidence="1">The sequence shown here is derived from an EMBL/GenBank/DDBJ whole genome shotgun (WGS) entry which is preliminary data.</text>
</comment>
<dbReference type="EMBL" id="CM045770">
    <property type="protein sequence ID" value="KAI7991278.1"/>
    <property type="molecule type" value="Genomic_DNA"/>
</dbReference>
<organism evidence="1 2">
    <name type="scientific">Camellia lanceoleosa</name>
    <dbReference type="NCBI Taxonomy" id="1840588"/>
    <lineage>
        <taxon>Eukaryota</taxon>
        <taxon>Viridiplantae</taxon>
        <taxon>Streptophyta</taxon>
        <taxon>Embryophyta</taxon>
        <taxon>Tracheophyta</taxon>
        <taxon>Spermatophyta</taxon>
        <taxon>Magnoliopsida</taxon>
        <taxon>eudicotyledons</taxon>
        <taxon>Gunneridae</taxon>
        <taxon>Pentapetalae</taxon>
        <taxon>asterids</taxon>
        <taxon>Ericales</taxon>
        <taxon>Theaceae</taxon>
        <taxon>Camellia</taxon>
    </lineage>
</organism>
<keyword evidence="2" id="KW-1185">Reference proteome</keyword>
<gene>
    <name evidence="1" type="ORF">LOK49_LG12G00446</name>
</gene>
<proteinExistence type="predicted"/>
<evidence type="ECO:0000313" key="2">
    <source>
        <dbReference type="Proteomes" id="UP001060215"/>
    </source>
</evidence>
<sequence>MLKSCCISIGTNFTQVEGRVLPAPRLKVGNGEDFFPRNGRWNFNNKKLVNPTKIDHCHVVNFFISLRYPWPC</sequence>
<protein>
    <submittedName>
        <fullName evidence="1">Protein argonaute 4B</fullName>
    </submittedName>
</protein>
<evidence type="ECO:0000313" key="1">
    <source>
        <dbReference type="EMBL" id="KAI7991278.1"/>
    </source>
</evidence>
<name>A0ACC0FRM7_9ERIC</name>
<accession>A0ACC0FRM7</accession>